<dbReference type="EMBL" id="JAUSTB010000002">
    <property type="protein sequence ID" value="MDQ0144969.1"/>
    <property type="molecule type" value="Genomic_DNA"/>
</dbReference>
<keyword evidence="2" id="KW-1185">Reference proteome</keyword>
<name>A0AAJ1SQE7_9MICC</name>
<organism evidence="1 2">
    <name type="scientific">Pseudarthrobacter niigatensis</name>
    <dbReference type="NCBI Taxonomy" id="369935"/>
    <lineage>
        <taxon>Bacteria</taxon>
        <taxon>Bacillati</taxon>
        <taxon>Actinomycetota</taxon>
        <taxon>Actinomycetes</taxon>
        <taxon>Micrococcales</taxon>
        <taxon>Micrococcaceae</taxon>
        <taxon>Pseudarthrobacter</taxon>
    </lineage>
</organism>
<dbReference type="InterPro" id="IPR038461">
    <property type="entry name" value="Schlafen_AlbA_2_dom_sf"/>
</dbReference>
<protein>
    <recommendedName>
        <fullName evidence="3">DNA-binding protein</fullName>
    </recommendedName>
</protein>
<dbReference type="Proteomes" id="UP001239267">
    <property type="component" value="Unassembled WGS sequence"/>
</dbReference>
<dbReference type="AlphaFoldDB" id="A0AAJ1SQE7"/>
<proteinExistence type="predicted"/>
<dbReference type="Gene3D" id="3.30.950.30">
    <property type="entry name" value="Schlafen, AAA domain"/>
    <property type="match status" value="1"/>
</dbReference>
<comment type="caution">
    <text evidence="1">The sequence shown here is derived from an EMBL/GenBank/DDBJ whole genome shotgun (WGS) entry which is preliminary data.</text>
</comment>
<evidence type="ECO:0008006" key="3">
    <source>
        <dbReference type="Google" id="ProtNLM"/>
    </source>
</evidence>
<accession>A0AAJ1SQE7</accession>
<evidence type="ECO:0000313" key="2">
    <source>
        <dbReference type="Proteomes" id="UP001239267"/>
    </source>
</evidence>
<gene>
    <name evidence="1" type="ORF">J2T23_000852</name>
</gene>
<dbReference type="RefSeq" id="WP_307357503.1">
    <property type="nucleotide sequence ID" value="NZ_JAUSTB010000002.1"/>
</dbReference>
<sequence>MATMWQPTSESDIAEGIRSGAISESHYLEVKEQARNEQIAQTLASFAIDGGLFIIGIAEVKEGDGSKRLVAKPVTIEGMIERIDGISRNAIEPPLPVTTQLIPAGHGLGFVVVSVQPSPVAPHMTGNKYYGRGDASKHALSDAEVLRHHQRRQEQTDVGMKLLDEAESNDYMPVAEREHGHIYLISEPLMPTNELLVEQFMNDDQALIEFVLSGQNRCKANLASFAPSPQDATRIKHRDLGVSIVNGDAEGVGQVPRPTYFSERSILDIELLESGGIRILIGRGTEKWTPEESMICDGLAVAYAQRLAHWTSMLSERYAYRSLWTLGLRMNGLKGWPSHMMKDNSPSFEPPRTMHSDVYSRAITVSASALASTPDDVVESLVGRLLKILGTTHHHLPKTS</sequence>
<evidence type="ECO:0000313" key="1">
    <source>
        <dbReference type="EMBL" id="MDQ0144969.1"/>
    </source>
</evidence>
<reference evidence="1 2" key="1">
    <citation type="submission" date="2023-07" db="EMBL/GenBank/DDBJ databases">
        <title>Sorghum-associated microbial communities from plants grown in Nebraska, USA.</title>
        <authorList>
            <person name="Schachtman D."/>
        </authorList>
    </citation>
    <scope>NUCLEOTIDE SEQUENCE [LARGE SCALE GENOMIC DNA]</scope>
    <source>
        <strain evidence="1 2">DS1001</strain>
    </source>
</reference>